<evidence type="ECO:0000313" key="2">
    <source>
        <dbReference type="EMBL" id="MBC8530421.1"/>
    </source>
</evidence>
<feature type="transmembrane region" description="Helical" evidence="1">
    <location>
        <begin position="31"/>
        <end position="54"/>
    </location>
</feature>
<dbReference type="AlphaFoldDB" id="A0A926HPQ0"/>
<protein>
    <recommendedName>
        <fullName evidence="4">Interferon-induced transmembrane protein</fullName>
    </recommendedName>
</protein>
<organism evidence="2 3">
    <name type="scientific">Gehongia tenuis</name>
    <dbReference type="NCBI Taxonomy" id="2763655"/>
    <lineage>
        <taxon>Bacteria</taxon>
        <taxon>Bacillati</taxon>
        <taxon>Bacillota</taxon>
        <taxon>Clostridia</taxon>
        <taxon>Christensenellales</taxon>
        <taxon>Christensenellaceae</taxon>
        <taxon>Gehongia</taxon>
    </lineage>
</organism>
<feature type="transmembrane region" description="Helical" evidence="1">
    <location>
        <begin position="84"/>
        <end position="106"/>
    </location>
</feature>
<name>A0A926HPQ0_9FIRM</name>
<keyword evidence="1" id="KW-1133">Transmembrane helix</keyword>
<sequence length="108" mass="11794">MQTVTAPRPPRLVEEYPEWPKSVPEPPCRTAAILCMVLSVPLCFNLAGFFLAYLSVRAGCQAEKALMRGGVHEARARAKEARQYCYAAWIVLGAAALIAVMAAIFLGR</sequence>
<comment type="caution">
    <text evidence="2">The sequence shown here is derived from an EMBL/GenBank/DDBJ whole genome shotgun (WGS) entry which is preliminary data.</text>
</comment>
<evidence type="ECO:0000313" key="3">
    <source>
        <dbReference type="Proteomes" id="UP000623172"/>
    </source>
</evidence>
<keyword evidence="1" id="KW-0472">Membrane</keyword>
<keyword evidence="1" id="KW-0812">Transmembrane</keyword>
<accession>A0A926HPQ0</accession>
<gene>
    <name evidence="2" type="ORF">H8696_00990</name>
</gene>
<evidence type="ECO:0008006" key="4">
    <source>
        <dbReference type="Google" id="ProtNLM"/>
    </source>
</evidence>
<dbReference type="RefSeq" id="WP_249314345.1">
    <property type="nucleotide sequence ID" value="NZ_JACRSR010000001.1"/>
</dbReference>
<dbReference type="EMBL" id="JACRSR010000001">
    <property type="protein sequence ID" value="MBC8530421.1"/>
    <property type="molecule type" value="Genomic_DNA"/>
</dbReference>
<keyword evidence="3" id="KW-1185">Reference proteome</keyword>
<evidence type="ECO:0000256" key="1">
    <source>
        <dbReference type="SAM" id="Phobius"/>
    </source>
</evidence>
<proteinExistence type="predicted"/>
<dbReference type="Proteomes" id="UP000623172">
    <property type="component" value="Unassembled WGS sequence"/>
</dbReference>
<reference evidence="2" key="1">
    <citation type="submission" date="2020-08" db="EMBL/GenBank/DDBJ databases">
        <title>Genome public.</title>
        <authorList>
            <person name="Liu C."/>
            <person name="Sun Q."/>
        </authorList>
    </citation>
    <scope>NUCLEOTIDE SEQUENCE</scope>
    <source>
        <strain evidence="2">NSJ-53</strain>
    </source>
</reference>